<dbReference type="InterPro" id="IPR035965">
    <property type="entry name" value="PAS-like_dom_sf"/>
</dbReference>
<dbReference type="Pfam" id="PF00015">
    <property type="entry name" value="MCPsignal"/>
    <property type="match status" value="1"/>
</dbReference>
<dbReference type="SUPFAM" id="SSF141371">
    <property type="entry name" value="PilZ domain-like"/>
    <property type="match status" value="1"/>
</dbReference>
<dbReference type="EMBL" id="DXAN01000007">
    <property type="protein sequence ID" value="HJA08256.1"/>
    <property type="molecule type" value="Genomic_DNA"/>
</dbReference>
<organism evidence="6 7">
    <name type="scientific">Candidatus Mailhella merdigallinarum</name>
    <dbReference type="NCBI Taxonomy" id="2838658"/>
    <lineage>
        <taxon>Bacteria</taxon>
        <taxon>Pseudomonadati</taxon>
        <taxon>Thermodesulfobacteriota</taxon>
        <taxon>Desulfovibrionia</taxon>
        <taxon>Desulfovibrionales</taxon>
        <taxon>Desulfovibrionaceae</taxon>
        <taxon>Mailhella</taxon>
    </lineage>
</organism>
<gene>
    <name evidence="6" type="ORF">H9962_03585</name>
</gene>
<keyword evidence="3" id="KW-0812">Transmembrane</keyword>
<comment type="caution">
    <text evidence="6">The sequence shown here is derived from an EMBL/GenBank/DDBJ whole genome shotgun (WGS) entry which is preliminary data.</text>
</comment>
<dbReference type="PANTHER" id="PTHR32089:SF112">
    <property type="entry name" value="LYSOZYME-LIKE PROTEIN-RELATED"/>
    <property type="match status" value="1"/>
</dbReference>
<protein>
    <submittedName>
        <fullName evidence="6">PAS domain-containing protein</fullName>
    </submittedName>
</protein>
<dbReference type="GO" id="GO:0007165">
    <property type="term" value="P:signal transduction"/>
    <property type="evidence" value="ECO:0007669"/>
    <property type="project" value="UniProtKB-KW"/>
</dbReference>
<proteinExistence type="predicted"/>
<evidence type="ECO:0000259" key="5">
    <source>
        <dbReference type="PROSITE" id="PS50112"/>
    </source>
</evidence>
<keyword evidence="1 2" id="KW-0807">Transducer</keyword>
<sequence>MIRSIRAGMAAALGATVVAWGVPVVVLVAGMPPSWGVWGICAAVFGGAAAFWGMALRSVLCPLRAGLAFAARVKAGDAEARWEDCGGEYAPLVATVNALAESLADERGRYMSILHSLPYPLATMDLERRFTFVNEAAEKLFNMPFESLRGKPCRTWNASVCGTPYCALECYLRGIHEVEFEQPGLGVFKASVVPLHDRRGEHVGYIDIVFDISEEHANRVRIVAMHDAITESSREAREVASAQDAMFAGVRGHLEETSRLAEEQDEASIRTAADVRVMVQSMERMRAQILEAAGEAESAQREAGTGAEVVGGAVEAMRRMSVQTGDLAEDMRSLADMAEGITRVITLIEDIADQTNLLALNAAIEAARAGEAGRGFAVVAGEVRGLAEKTMQATREVAETVAAIQTGVGKSSQTTAQVVALSDDASGLARRAGDILDGILRTSRDAAERIGGVVAEAERQTALGNTLEGRMGDLSGHARNVVANMGVSLGEMEKLSELSRSLKALIEGMQKERRSCPRFKPLRPVAGDLLLKTGAVEVQVNNISRTGACLQCSVSLEAYRNAVGEVELALPEWGKARLVRVIWANEAQCGVRWDEALPWSDEELRRIIGGARSESASHGREC</sequence>
<reference evidence="6" key="2">
    <citation type="submission" date="2021-04" db="EMBL/GenBank/DDBJ databases">
        <authorList>
            <person name="Gilroy R."/>
        </authorList>
    </citation>
    <scope>NUCLEOTIDE SEQUENCE</scope>
    <source>
        <strain evidence="6">CHK186-16707</strain>
    </source>
</reference>
<dbReference type="Gene3D" id="3.30.450.20">
    <property type="entry name" value="PAS domain"/>
    <property type="match status" value="1"/>
</dbReference>
<feature type="transmembrane region" description="Helical" evidence="3">
    <location>
        <begin position="7"/>
        <end position="29"/>
    </location>
</feature>
<dbReference type="AlphaFoldDB" id="A0A9D2HDP7"/>
<dbReference type="SUPFAM" id="SSF58104">
    <property type="entry name" value="Methyl-accepting chemotaxis protein (MCP) signaling domain"/>
    <property type="match status" value="1"/>
</dbReference>
<evidence type="ECO:0000256" key="1">
    <source>
        <dbReference type="ARBA" id="ARBA00023224"/>
    </source>
</evidence>
<evidence type="ECO:0000256" key="3">
    <source>
        <dbReference type="SAM" id="Phobius"/>
    </source>
</evidence>
<dbReference type="SUPFAM" id="SSF55785">
    <property type="entry name" value="PYP-like sensor domain (PAS domain)"/>
    <property type="match status" value="1"/>
</dbReference>
<accession>A0A9D2HDP7</accession>
<dbReference type="Gene3D" id="1.10.287.950">
    <property type="entry name" value="Methyl-accepting chemotaxis protein"/>
    <property type="match status" value="1"/>
</dbReference>
<evidence type="ECO:0000259" key="4">
    <source>
        <dbReference type="PROSITE" id="PS50111"/>
    </source>
</evidence>
<keyword evidence="3" id="KW-1133">Transmembrane helix</keyword>
<dbReference type="InterPro" id="IPR004089">
    <property type="entry name" value="MCPsignal_dom"/>
</dbReference>
<feature type="domain" description="PAS" evidence="5">
    <location>
        <begin position="106"/>
        <end position="151"/>
    </location>
</feature>
<dbReference type="PROSITE" id="PS50111">
    <property type="entry name" value="CHEMOTAXIS_TRANSDUC_2"/>
    <property type="match status" value="1"/>
</dbReference>
<dbReference type="Proteomes" id="UP000824225">
    <property type="component" value="Unassembled WGS sequence"/>
</dbReference>
<reference evidence="6" key="1">
    <citation type="journal article" date="2021" name="PeerJ">
        <title>Extensive microbial diversity within the chicken gut microbiome revealed by metagenomics and culture.</title>
        <authorList>
            <person name="Gilroy R."/>
            <person name="Ravi A."/>
            <person name="Getino M."/>
            <person name="Pursley I."/>
            <person name="Horton D.L."/>
            <person name="Alikhan N.F."/>
            <person name="Baker D."/>
            <person name="Gharbi K."/>
            <person name="Hall N."/>
            <person name="Watson M."/>
            <person name="Adriaenssens E.M."/>
            <person name="Foster-Nyarko E."/>
            <person name="Jarju S."/>
            <person name="Secka A."/>
            <person name="Antonio M."/>
            <person name="Oren A."/>
            <person name="Chaudhuri R.R."/>
            <person name="La Ragione R."/>
            <person name="Hildebrand F."/>
            <person name="Pallen M.J."/>
        </authorList>
    </citation>
    <scope>NUCLEOTIDE SEQUENCE</scope>
    <source>
        <strain evidence="6">CHK186-16707</strain>
    </source>
</reference>
<dbReference type="InterPro" id="IPR013656">
    <property type="entry name" value="PAS_4"/>
</dbReference>
<evidence type="ECO:0000256" key="2">
    <source>
        <dbReference type="PROSITE-ProRule" id="PRU00284"/>
    </source>
</evidence>
<dbReference type="GO" id="GO:0016020">
    <property type="term" value="C:membrane"/>
    <property type="evidence" value="ECO:0007669"/>
    <property type="project" value="InterPro"/>
</dbReference>
<evidence type="ECO:0000313" key="6">
    <source>
        <dbReference type="EMBL" id="HJA08256.1"/>
    </source>
</evidence>
<feature type="transmembrane region" description="Helical" evidence="3">
    <location>
        <begin position="35"/>
        <end position="55"/>
    </location>
</feature>
<dbReference type="CDD" id="cd00130">
    <property type="entry name" value="PAS"/>
    <property type="match status" value="1"/>
</dbReference>
<keyword evidence="3" id="KW-0472">Membrane</keyword>
<feature type="domain" description="Methyl-accepting transducer" evidence="4">
    <location>
        <begin position="239"/>
        <end position="475"/>
    </location>
</feature>
<dbReference type="PANTHER" id="PTHR32089">
    <property type="entry name" value="METHYL-ACCEPTING CHEMOTAXIS PROTEIN MCPB"/>
    <property type="match status" value="1"/>
</dbReference>
<dbReference type="CDD" id="cd11386">
    <property type="entry name" value="MCP_signal"/>
    <property type="match status" value="1"/>
</dbReference>
<dbReference type="InterPro" id="IPR000014">
    <property type="entry name" value="PAS"/>
</dbReference>
<dbReference type="SMART" id="SM00283">
    <property type="entry name" value="MA"/>
    <property type="match status" value="1"/>
</dbReference>
<dbReference type="Pfam" id="PF08448">
    <property type="entry name" value="PAS_4"/>
    <property type="match status" value="1"/>
</dbReference>
<evidence type="ECO:0000313" key="7">
    <source>
        <dbReference type="Proteomes" id="UP000824225"/>
    </source>
</evidence>
<name>A0A9D2HDP7_9BACT</name>
<dbReference type="PROSITE" id="PS50112">
    <property type="entry name" value="PAS"/>
    <property type="match status" value="1"/>
</dbReference>